<proteinExistence type="predicted"/>
<sequence>MCLKSSTATLGTSRRHQLDSMFLVMSSNCGFPAGKLIISVVLKAAALFRSKGEKDIKGIPSFDEIRVSGLNSSSASFTFSEAILAKDRIAKGRVVDVASACEEDISAGKGATSGAVCGGSGGVRIAWTNGEELEAIEKER</sequence>
<gene>
    <name evidence="1" type="ORF">GIB67_028144</name>
</gene>
<protein>
    <submittedName>
        <fullName evidence="1">Uncharacterized protein</fullName>
    </submittedName>
</protein>
<dbReference type="Proteomes" id="UP000541444">
    <property type="component" value="Unassembled WGS sequence"/>
</dbReference>
<reference evidence="1 2" key="1">
    <citation type="journal article" date="2020" name="IScience">
        <title>Genome Sequencing of the Endangered Kingdonia uniflora (Circaeasteraceae, Ranunculales) Reveals Potential Mechanisms of Evolutionary Specialization.</title>
        <authorList>
            <person name="Sun Y."/>
            <person name="Deng T."/>
            <person name="Zhang A."/>
            <person name="Moore M.J."/>
            <person name="Landis J.B."/>
            <person name="Lin N."/>
            <person name="Zhang H."/>
            <person name="Zhang X."/>
            <person name="Huang J."/>
            <person name="Zhang X."/>
            <person name="Sun H."/>
            <person name="Wang H."/>
        </authorList>
    </citation>
    <scope>NUCLEOTIDE SEQUENCE [LARGE SCALE GENOMIC DNA]</scope>
    <source>
        <strain evidence="1">TB1705</strain>
        <tissue evidence="1">Leaf</tissue>
    </source>
</reference>
<accession>A0A7J7KZL8</accession>
<evidence type="ECO:0000313" key="1">
    <source>
        <dbReference type="EMBL" id="KAF6135825.1"/>
    </source>
</evidence>
<keyword evidence="2" id="KW-1185">Reference proteome</keyword>
<evidence type="ECO:0000313" key="2">
    <source>
        <dbReference type="Proteomes" id="UP000541444"/>
    </source>
</evidence>
<dbReference type="AlphaFoldDB" id="A0A7J7KZL8"/>
<comment type="caution">
    <text evidence="1">The sequence shown here is derived from an EMBL/GenBank/DDBJ whole genome shotgun (WGS) entry which is preliminary data.</text>
</comment>
<dbReference type="EMBL" id="JACGCM010002776">
    <property type="protein sequence ID" value="KAF6135825.1"/>
    <property type="molecule type" value="Genomic_DNA"/>
</dbReference>
<organism evidence="1 2">
    <name type="scientific">Kingdonia uniflora</name>
    <dbReference type="NCBI Taxonomy" id="39325"/>
    <lineage>
        <taxon>Eukaryota</taxon>
        <taxon>Viridiplantae</taxon>
        <taxon>Streptophyta</taxon>
        <taxon>Embryophyta</taxon>
        <taxon>Tracheophyta</taxon>
        <taxon>Spermatophyta</taxon>
        <taxon>Magnoliopsida</taxon>
        <taxon>Ranunculales</taxon>
        <taxon>Circaeasteraceae</taxon>
        <taxon>Kingdonia</taxon>
    </lineage>
</organism>
<name>A0A7J7KZL8_9MAGN</name>